<evidence type="ECO:0000313" key="2">
    <source>
        <dbReference type="Proteomes" id="UP000204143"/>
    </source>
</evidence>
<accession>R4TM72</accession>
<dbReference type="Proteomes" id="UP000204143">
    <property type="component" value="Segment"/>
</dbReference>
<reference evidence="1 2" key="1">
    <citation type="submission" date="2012-12" db="EMBL/GenBank/DDBJ databases">
        <authorList>
            <person name="Sencilo A."/>
            <person name="Jacobs-Sera D."/>
            <person name="Russell D.A."/>
            <person name="Ko C."/>
            <person name="Bowman C.A."/>
            <person name="Atanasova N."/>
            <person name="Osterlund E."/>
            <person name="Oksanen H.M."/>
            <person name="Bamford D.H."/>
            <person name="Hatfull G.F."/>
            <person name="Roine E."/>
            <person name="Hendrix R.W."/>
        </authorList>
    </citation>
    <scope>NUCLEOTIDE SEQUENCE [LARGE SCALE GENOMIC DNA]</scope>
</reference>
<organism evidence="1 2">
    <name type="scientific">Haloarcula californiae tailed virus 2</name>
    <dbReference type="NCBI Taxonomy" id="1273747"/>
    <lineage>
        <taxon>Viruses</taxon>
        <taxon>Duplodnaviria</taxon>
        <taxon>Heunggongvirae</taxon>
        <taxon>Uroviricota</taxon>
        <taxon>Caudoviricetes</taxon>
        <taxon>Saparoviridae</taxon>
        <taxon>Samsavirus</taxon>
        <taxon>Samsavirus crystalli</taxon>
        <taxon>Samsavirus HCTV2</taxon>
    </lineage>
</organism>
<sequence length="56" mass="6120">MTGWYVECANESCHGTHFAVVRDDEGEIQRLECGECGGQRVERQREAPAARPGGAV</sequence>
<dbReference type="RefSeq" id="YP_008058414.1">
    <property type="nucleotide sequence ID" value="NC_021319.1"/>
</dbReference>
<keyword evidence="2" id="KW-1185">Reference proteome</keyword>
<gene>
    <name evidence="1" type="primary">52</name>
    <name evidence="1" type="ORF">HCTV2_52</name>
</gene>
<dbReference type="GeneID" id="16193625"/>
<name>R4TM72_9CAUD</name>
<evidence type="ECO:0000313" key="1">
    <source>
        <dbReference type="EMBL" id="AGM11822.1"/>
    </source>
</evidence>
<dbReference type="EMBL" id="KC292028">
    <property type="protein sequence ID" value="AGM11822.1"/>
    <property type="molecule type" value="Genomic_DNA"/>
</dbReference>
<dbReference type="KEGG" id="vg:16193625"/>
<protein>
    <submittedName>
        <fullName evidence="1">Uncharacterized protein</fullName>
    </submittedName>
</protein>
<proteinExistence type="predicted"/>